<keyword evidence="1" id="KW-0472">Membrane</keyword>
<keyword evidence="1" id="KW-0812">Transmembrane</keyword>
<gene>
    <name evidence="3" type="ORF">TTHERM_00316510</name>
</gene>
<dbReference type="OrthoDB" id="153646at2759"/>
<keyword evidence="1" id="KW-1133">Transmembrane helix</keyword>
<proteinExistence type="predicted"/>
<organism evidence="3 4">
    <name type="scientific">Tetrahymena thermophila (strain SB210)</name>
    <dbReference type="NCBI Taxonomy" id="312017"/>
    <lineage>
        <taxon>Eukaryota</taxon>
        <taxon>Sar</taxon>
        <taxon>Alveolata</taxon>
        <taxon>Ciliophora</taxon>
        <taxon>Intramacronucleata</taxon>
        <taxon>Oligohymenophorea</taxon>
        <taxon>Hymenostomatida</taxon>
        <taxon>Tetrahymenina</taxon>
        <taxon>Tetrahymenidae</taxon>
        <taxon>Tetrahymena</taxon>
    </lineage>
</organism>
<dbReference type="InParanoid" id="I7M2Q4"/>
<evidence type="ECO:0000259" key="2">
    <source>
        <dbReference type="Pfam" id="PF00892"/>
    </source>
</evidence>
<dbReference type="EMBL" id="GG662605">
    <property type="protein sequence ID" value="EAS01098.2"/>
    <property type="molecule type" value="Genomic_DNA"/>
</dbReference>
<feature type="transmembrane region" description="Helical" evidence="1">
    <location>
        <begin position="36"/>
        <end position="54"/>
    </location>
</feature>
<feature type="domain" description="EamA" evidence="2">
    <location>
        <begin position="12"/>
        <end position="136"/>
    </location>
</feature>
<feature type="transmembrane region" description="Helical" evidence="1">
    <location>
        <begin position="287"/>
        <end position="303"/>
    </location>
</feature>
<dbReference type="RefSeq" id="XP_001021343.2">
    <property type="nucleotide sequence ID" value="XM_001021343.2"/>
</dbReference>
<feature type="transmembrane region" description="Helical" evidence="1">
    <location>
        <begin position="118"/>
        <end position="136"/>
    </location>
</feature>
<accession>I7M2Q4</accession>
<protein>
    <submittedName>
        <fullName evidence="3">EamA-like transporter family protein</fullName>
    </submittedName>
</protein>
<reference evidence="4" key="1">
    <citation type="journal article" date="2006" name="PLoS Biol.">
        <title>Macronuclear genome sequence of the ciliate Tetrahymena thermophila, a model eukaryote.</title>
        <authorList>
            <person name="Eisen J.A."/>
            <person name="Coyne R.S."/>
            <person name="Wu M."/>
            <person name="Wu D."/>
            <person name="Thiagarajan M."/>
            <person name="Wortman J.R."/>
            <person name="Badger J.H."/>
            <person name="Ren Q."/>
            <person name="Amedeo P."/>
            <person name="Jones K.M."/>
            <person name="Tallon L.J."/>
            <person name="Delcher A.L."/>
            <person name="Salzberg S.L."/>
            <person name="Silva J.C."/>
            <person name="Haas B.J."/>
            <person name="Majoros W.H."/>
            <person name="Farzad M."/>
            <person name="Carlton J.M."/>
            <person name="Smith R.K. Jr."/>
            <person name="Garg J."/>
            <person name="Pearlman R.E."/>
            <person name="Karrer K.M."/>
            <person name="Sun L."/>
            <person name="Manning G."/>
            <person name="Elde N.C."/>
            <person name="Turkewitz A.P."/>
            <person name="Asai D.J."/>
            <person name="Wilkes D.E."/>
            <person name="Wang Y."/>
            <person name="Cai H."/>
            <person name="Collins K."/>
            <person name="Stewart B.A."/>
            <person name="Lee S.R."/>
            <person name="Wilamowska K."/>
            <person name="Weinberg Z."/>
            <person name="Ruzzo W.L."/>
            <person name="Wloga D."/>
            <person name="Gaertig J."/>
            <person name="Frankel J."/>
            <person name="Tsao C.-C."/>
            <person name="Gorovsky M.A."/>
            <person name="Keeling P.J."/>
            <person name="Waller R.F."/>
            <person name="Patron N.J."/>
            <person name="Cherry J.M."/>
            <person name="Stover N.A."/>
            <person name="Krieger C.J."/>
            <person name="del Toro C."/>
            <person name="Ryder H.F."/>
            <person name="Williamson S.C."/>
            <person name="Barbeau R.A."/>
            <person name="Hamilton E.P."/>
            <person name="Orias E."/>
        </authorList>
    </citation>
    <scope>NUCLEOTIDE SEQUENCE [LARGE SCALE GENOMIC DNA]</scope>
    <source>
        <strain evidence="4">SB210</strain>
    </source>
</reference>
<feature type="transmembrane region" description="Helical" evidence="1">
    <location>
        <begin position="157"/>
        <end position="176"/>
    </location>
</feature>
<feature type="transmembrane region" description="Helical" evidence="1">
    <location>
        <begin position="66"/>
        <end position="88"/>
    </location>
</feature>
<evidence type="ECO:0000313" key="4">
    <source>
        <dbReference type="Proteomes" id="UP000009168"/>
    </source>
</evidence>
<dbReference type="InterPro" id="IPR037185">
    <property type="entry name" value="EmrE-like"/>
</dbReference>
<dbReference type="AlphaFoldDB" id="I7M2Q4"/>
<dbReference type="GeneID" id="7829735"/>
<evidence type="ECO:0000313" key="3">
    <source>
        <dbReference type="EMBL" id="EAS01098.2"/>
    </source>
</evidence>
<evidence type="ECO:0000256" key="1">
    <source>
        <dbReference type="SAM" id="Phobius"/>
    </source>
</evidence>
<sequence length="304" mass="34628">MNSLLGWVATAVSTGAGSYGDLVKKRMSLGITVWDSVAITNFFGFFYLLFTCILTNSFPLQYNYNMVVQILITSIFKIVSQACFYMSVNLAPLSTSIPYLSWNSLFLLVTGYFYLDEVPSYLGVVGCILILIGAYIKQIDSKTKELNKENYYRFNLLGKNFKLSGGFFMIIVSLIWTYTTTKEKHIMLHLNLTPSFLLLVQRIFISFPLMFMRYLLSKKQFTEAFVQNFKSFSYLSFIENISTGLHFKAMELLYVSYVTAAKRAGTIIMSTFLGYQYLQEKLTNKCLISNLAMAIGIVFIVLGK</sequence>
<dbReference type="InterPro" id="IPR000620">
    <property type="entry name" value="EamA_dom"/>
</dbReference>
<feature type="transmembrane region" description="Helical" evidence="1">
    <location>
        <begin position="196"/>
        <end position="216"/>
    </location>
</feature>
<name>I7M2Q4_TETTS</name>
<dbReference type="GO" id="GO:0016020">
    <property type="term" value="C:membrane"/>
    <property type="evidence" value="ECO:0007669"/>
    <property type="project" value="InterPro"/>
</dbReference>
<dbReference type="KEGG" id="tet:TTHERM_00316510"/>
<dbReference type="Pfam" id="PF00892">
    <property type="entry name" value="EamA"/>
    <property type="match status" value="1"/>
</dbReference>
<keyword evidence="4" id="KW-1185">Reference proteome</keyword>
<dbReference type="SUPFAM" id="SSF103481">
    <property type="entry name" value="Multidrug resistance efflux transporter EmrE"/>
    <property type="match status" value="1"/>
</dbReference>
<dbReference type="Proteomes" id="UP000009168">
    <property type="component" value="Unassembled WGS sequence"/>
</dbReference>